<proteinExistence type="predicted"/>
<dbReference type="AlphaFoldDB" id="A0A2B7WSR5"/>
<feature type="region of interest" description="Disordered" evidence="1">
    <location>
        <begin position="246"/>
        <end position="268"/>
    </location>
</feature>
<feature type="signal peptide" evidence="2">
    <location>
        <begin position="1"/>
        <end position="15"/>
    </location>
</feature>
<evidence type="ECO:0000256" key="1">
    <source>
        <dbReference type="SAM" id="MobiDB-lite"/>
    </source>
</evidence>
<reference evidence="3 4" key="1">
    <citation type="submission" date="2017-10" db="EMBL/GenBank/DDBJ databases">
        <title>Comparative genomics in systemic dimorphic fungi from Ajellomycetaceae.</title>
        <authorList>
            <person name="Munoz J.F."/>
            <person name="Mcewen J.G."/>
            <person name="Clay O.K."/>
            <person name="Cuomo C.A."/>
        </authorList>
    </citation>
    <scope>NUCLEOTIDE SEQUENCE [LARGE SCALE GENOMIC DNA]</scope>
    <source>
        <strain evidence="3 4">UAMH5409</strain>
    </source>
</reference>
<protein>
    <submittedName>
        <fullName evidence="3">Uncharacterized protein</fullName>
    </submittedName>
</protein>
<keyword evidence="4" id="KW-1185">Reference proteome</keyword>
<evidence type="ECO:0000313" key="4">
    <source>
        <dbReference type="Proteomes" id="UP000223968"/>
    </source>
</evidence>
<evidence type="ECO:0000256" key="2">
    <source>
        <dbReference type="SAM" id="SignalP"/>
    </source>
</evidence>
<comment type="caution">
    <text evidence="3">The sequence shown here is derived from an EMBL/GenBank/DDBJ whole genome shotgun (WGS) entry which is preliminary data.</text>
</comment>
<keyword evidence="2" id="KW-0732">Signal</keyword>
<dbReference type="EMBL" id="PDNB01000202">
    <property type="protein sequence ID" value="PGG99511.1"/>
    <property type="molecule type" value="Genomic_DNA"/>
</dbReference>
<feature type="region of interest" description="Disordered" evidence="1">
    <location>
        <begin position="434"/>
        <end position="460"/>
    </location>
</feature>
<dbReference type="Proteomes" id="UP000223968">
    <property type="component" value="Unassembled WGS sequence"/>
</dbReference>
<feature type="chain" id="PRO_5012721958" evidence="2">
    <location>
        <begin position="16"/>
        <end position="587"/>
    </location>
</feature>
<accession>A0A2B7WSR5</accession>
<dbReference type="OrthoDB" id="4322644at2759"/>
<organism evidence="3 4">
    <name type="scientific">Helicocarpus griseus UAMH5409</name>
    <dbReference type="NCBI Taxonomy" id="1447875"/>
    <lineage>
        <taxon>Eukaryota</taxon>
        <taxon>Fungi</taxon>
        <taxon>Dikarya</taxon>
        <taxon>Ascomycota</taxon>
        <taxon>Pezizomycotina</taxon>
        <taxon>Eurotiomycetes</taxon>
        <taxon>Eurotiomycetidae</taxon>
        <taxon>Onygenales</taxon>
        <taxon>Ajellomycetaceae</taxon>
        <taxon>Helicocarpus</taxon>
    </lineage>
</organism>
<gene>
    <name evidence="3" type="ORF">AJ79_08513</name>
</gene>
<sequence>MKSYIPLLLLPLASARVLNRIPRDEKITAGHPLPTATIDIHARAIVPTTAGQIGVNPVSVSLSPTSYANIHYHTLYSEYLSDGHSWTATNTEDITATVTMTVNGSPTTTTEVGPIAVNVLENGDISILMTPELLNRFKEIYAHTPACARKRQELCGLVHFVDAVAQDHDGVLALAERILGNRRLINANDINAVIAAFRAAGRTIPPRVAIGAGIGSLAMWVYHHLENNQDNGAGRFTIPGSYVGGDGKDKGNDGDKSELCPAHAPKDDDAPVCDECKGQENICTEGEWKHCECFDMLKIRVDEADIAFQAGQQRILAALENADSDPTEMSCSSKKYEDAIPLDVSFVERLAAAFCKGDLSKGKKAEMSSKDVDSTAYDEYKFTFEYRPGNLCFEGCEESFKQMAVKCMGYDSHNIQKAGSSKFACGAQYKYSVSSPEPETPADGSKPDKPGPDSGLRLTERKCYGDSTDKDKYKTFNRDDALKAIDDVCGGEFNENRRCLRSESGSVIARAYTIRDRGWCMATRFSMVDGTYSGRESFKDKCRFALMSSLDDCDTKGDKRGGFNKYDCVGYDLMGTNGPDNLPCNTG</sequence>
<evidence type="ECO:0000313" key="3">
    <source>
        <dbReference type="EMBL" id="PGG99511.1"/>
    </source>
</evidence>
<name>A0A2B7WSR5_9EURO</name>